<dbReference type="Gene3D" id="1.20.1600.10">
    <property type="entry name" value="Outer membrane efflux proteins (OEP)"/>
    <property type="match status" value="2"/>
</dbReference>
<evidence type="ECO:0000256" key="3">
    <source>
        <dbReference type="ARBA" id="ARBA00022692"/>
    </source>
</evidence>
<comment type="caution">
    <text evidence="7">The sequence shown here is derived from an EMBL/GenBank/DDBJ whole genome shotgun (WGS) entry which is preliminary data.</text>
</comment>
<evidence type="ECO:0000313" key="8">
    <source>
        <dbReference type="Proteomes" id="UP000664545"/>
    </source>
</evidence>
<feature type="signal peptide" evidence="6">
    <location>
        <begin position="1"/>
        <end position="21"/>
    </location>
</feature>
<dbReference type="EMBL" id="JAFJZZ010000006">
    <property type="protein sequence ID" value="MBN7774056.1"/>
    <property type="molecule type" value="Genomic_DNA"/>
</dbReference>
<dbReference type="PANTHER" id="PTHR30026:SF20">
    <property type="entry name" value="OUTER MEMBRANE PROTEIN TOLC"/>
    <property type="match status" value="1"/>
</dbReference>
<evidence type="ECO:0000256" key="4">
    <source>
        <dbReference type="ARBA" id="ARBA00023136"/>
    </source>
</evidence>
<keyword evidence="6" id="KW-0732">Signal</keyword>
<gene>
    <name evidence="7" type="ORF">JYB65_11840</name>
</gene>
<evidence type="ECO:0000256" key="2">
    <source>
        <dbReference type="ARBA" id="ARBA00022452"/>
    </source>
</evidence>
<proteinExistence type="predicted"/>
<keyword evidence="5" id="KW-0998">Cell outer membrane</keyword>
<name>A0A939IJG3_CLOAM</name>
<evidence type="ECO:0000256" key="1">
    <source>
        <dbReference type="ARBA" id="ARBA00004442"/>
    </source>
</evidence>
<evidence type="ECO:0000313" key="7">
    <source>
        <dbReference type="EMBL" id="MBN7774056.1"/>
    </source>
</evidence>
<keyword evidence="8" id="KW-1185">Reference proteome</keyword>
<evidence type="ECO:0000256" key="5">
    <source>
        <dbReference type="ARBA" id="ARBA00023237"/>
    </source>
</evidence>
<dbReference type="AlphaFoldDB" id="A0A939IJG3"/>
<feature type="chain" id="PRO_5038898522" evidence="6">
    <location>
        <begin position="22"/>
        <end position="434"/>
    </location>
</feature>
<protein>
    <submittedName>
        <fullName evidence="7">TolC family protein</fullName>
    </submittedName>
</protein>
<keyword evidence="2" id="KW-1134">Transmembrane beta strand</keyword>
<dbReference type="PANTHER" id="PTHR30026">
    <property type="entry name" value="OUTER MEMBRANE PROTEIN TOLC"/>
    <property type="match status" value="1"/>
</dbReference>
<dbReference type="InterPro" id="IPR051906">
    <property type="entry name" value="TolC-like"/>
</dbReference>
<dbReference type="GO" id="GO:0009279">
    <property type="term" value="C:cell outer membrane"/>
    <property type="evidence" value="ECO:0007669"/>
    <property type="project" value="UniProtKB-SubCell"/>
</dbReference>
<dbReference type="GO" id="GO:1990281">
    <property type="term" value="C:efflux pump complex"/>
    <property type="evidence" value="ECO:0007669"/>
    <property type="project" value="TreeGrafter"/>
</dbReference>
<keyword evidence="4" id="KW-0472">Membrane</keyword>
<evidence type="ECO:0000256" key="6">
    <source>
        <dbReference type="SAM" id="SignalP"/>
    </source>
</evidence>
<sequence length="434" mass="46975">MRKQIWIVLLAFAIVVTSVHAAAFAATGTSDSSTSTSSSAITTQSAVTSGSAIATGTAISADSAITTTDSAITTVPAINTSLSAIADTGTMISISLDDAYKKLLAESPNVKLAQLTLDNEIAAAKGYSEKLSALHQAEKDTSGWGVDTSSKPMLQANKAYGLVQAPKNYEATINSIKAKAYEMYYTYKYTEAQVQVAKDNLDRSQAVYNSTMLKYKLGTVSKLDTLNAETTLNTAKDQYNLAVNGLEQVKLNFNLFMGYNIHQKLTLTDSLSDIALPSKTLDTSIQEALTNRNEISEANYNVQMTQLALNNVKDYPSSSATYQNAKVALMMAQEAQKTEPSKIEIDVRTKYMDMVQKHEAVKSGKVSYDNSKETVRLGQLQYDSGVITITDLSGIMLNAFQTQQEYYKAMLDYNLAVDQYNLASGVGTATATIK</sequence>
<dbReference type="RefSeq" id="WP_206582900.1">
    <property type="nucleotide sequence ID" value="NZ_JAFJZZ010000006.1"/>
</dbReference>
<keyword evidence="3" id="KW-0812">Transmembrane</keyword>
<comment type="subcellular location">
    <subcellularLocation>
        <location evidence="1">Cell outer membrane</location>
    </subcellularLocation>
</comment>
<reference evidence="7" key="1">
    <citation type="submission" date="2021-02" db="EMBL/GenBank/DDBJ databases">
        <title>Abyssanaerobacter marinus gen.nov., sp., nov, anaerobic bacterium isolated from the Onnuri vent field of Indian Ocean and suggestion of Mogibacteriaceae fam. nov., and proposal of reclassification of ambiguous this family's genus member.</title>
        <authorList>
            <person name="Kim Y.J."/>
            <person name="Yang J.-A."/>
        </authorList>
    </citation>
    <scope>NUCLEOTIDE SEQUENCE</scope>
    <source>
        <strain evidence="7">DSM 2634</strain>
    </source>
</reference>
<dbReference type="GO" id="GO:0015288">
    <property type="term" value="F:porin activity"/>
    <property type="evidence" value="ECO:0007669"/>
    <property type="project" value="TreeGrafter"/>
</dbReference>
<accession>A0A939IJG3</accession>
<dbReference type="SUPFAM" id="SSF56954">
    <property type="entry name" value="Outer membrane efflux proteins (OEP)"/>
    <property type="match status" value="1"/>
</dbReference>
<dbReference type="Proteomes" id="UP000664545">
    <property type="component" value="Unassembled WGS sequence"/>
</dbReference>
<organism evidence="7 8">
    <name type="scientific">Clostridium aminobutyricum</name>
    <dbReference type="NCBI Taxonomy" id="33953"/>
    <lineage>
        <taxon>Bacteria</taxon>
        <taxon>Bacillati</taxon>
        <taxon>Bacillota</taxon>
        <taxon>Clostridia</taxon>
        <taxon>Eubacteriales</taxon>
        <taxon>Clostridiaceae</taxon>
        <taxon>Clostridium</taxon>
    </lineage>
</organism>
<dbReference type="GO" id="GO:0015562">
    <property type="term" value="F:efflux transmembrane transporter activity"/>
    <property type="evidence" value="ECO:0007669"/>
    <property type="project" value="InterPro"/>
</dbReference>